<organism evidence="2 3">
    <name type="scientific">Pelagicoccus mobilis</name>
    <dbReference type="NCBI Taxonomy" id="415221"/>
    <lineage>
        <taxon>Bacteria</taxon>
        <taxon>Pseudomonadati</taxon>
        <taxon>Verrucomicrobiota</taxon>
        <taxon>Opitutia</taxon>
        <taxon>Puniceicoccales</taxon>
        <taxon>Pelagicoccaceae</taxon>
        <taxon>Pelagicoccus</taxon>
    </lineage>
</organism>
<accession>A0A934RYC1</accession>
<proteinExistence type="predicted"/>
<keyword evidence="1" id="KW-0812">Transmembrane</keyword>
<dbReference type="AlphaFoldDB" id="A0A934RYC1"/>
<dbReference type="EMBL" id="JAENIL010000015">
    <property type="protein sequence ID" value="MBK1877096.1"/>
    <property type="molecule type" value="Genomic_DNA"/>
</dbReference>
<protein>
    <recommendedName>
        <fullName evidence="4">Tetratricopeptide repeat protein</fullName>
    </recommendedName>
</protein>
<keyword evidence="1" id="KW-1133">Transmembrane helix</keyword>
<comment type="caution">
    <text evidence="2">The sequence shown here is derived from an EMBL/GenBank/DDBJ whole genome shotgun (WGS) entry which is preliminary data.</text>
</comment>
<keyword evidence="1" id="KW-0472">Membrane</keyword>
<dbReference type="RefSeq" id="WP_200355313.1">
    <property type="nucleotide sequence ID" value="NZ_JAENIL010000015.1"/>
</dbReference>
<reference evidence="2" key="1">
    <citation type="submission" date="2021-01" db="EMBL/GenBank/DDBJ databases">
        <title>Modified the classification status of verrucomicrobia.</title>
        <authorList>
            <person name="Feng X."/>
        </authorList>
    </citation>
    <scope>NUCLEOTIDE SEQUENCE</scope>
    <source>
        <strain evidence="2">KCTC 13126</strain>
    </source>
</reference>
<evidence type="ECO:0000256" key="1">
    <source>
        <dbReference type="SAM" id="Phobius"/>
    </source>
</evidence>
<evidence type="ECO:0000313" key="2">
    <source>
        <dbReference type="EMBL" id="MBK1877096.1"/>
    </source>
</evidence>
<sequence length="279" mass="31568">MLSLLISALVATAIAGALVASQVSTGTTVFLSTLGFVGAFYLVGFLVRKKMSKAQDRLQGHMQAAQRRMQRKVQQFQNKPGGNVKQIQRQLEMDQKAMFKEGLELTKGLEPFRKWSLLTGRQIATMRMQFHYQLKEFEQVDEILATCGFLKGPMMMDPMAAAMRMARCYKNDDLAGAEKIFKKRVRWSRGDSGAILYGLMSWIYVKVGQPDEARRVLLKAKDKTGVETFARNWEHLSNDRVKSFSNAGLGDVWYSLYLETPPTPKQQRVRGNGRGPRGF</sequence>
<keyword evidence="3" id="KW-1185">Reference proteome</keyword>
<dbReference type="Proteomes" id="UP000617628">
    <property type="component" value="Unassembled WGS sequence"/>
</dbReference>
<feature type="transmembrane region" description="Helical" evidence="1">
    <location>
        <begin position="30"/>
        <end position="47"/>
    </location>
</feature>
<evidence type="ECO:0008006" key="4">
    <source>
        <dbReference type="Google" id="ProtNLM"/>
    </source>
</evidence>
<evidence type="ECO:0000313" key="3">
    <source>
        <dbReference type="Proteomes" id="UP000617628"/>
    </source>
</evidence>
<name>A0A934RYC1_9BACT</name>
<gene>
    <name evidence="2" type="ORF">JIN87_09465</name>
</gene>